<dbReference type="Proteomes" id="UP000828390">
    <property type="component" value="Unassembled WGS sequence"/>
</dbReference>
<dbReference type="AlphaFoldDB" id="A0A9D4CTC1"/>
<comment type="caution">
    <text evidence="2">The sequence shown here is derived from an EMBL/GenBank/DDBJ whole genome shotgun (WGS) entry which is preliminary data.</text>
</comment>
<reference evidence="2" key="2">
    <citation type="submission" date="2020-11" db="EMBL/GenBank/DDBJ databases">
        <authorList>
            <person name="McCartney M.A."/>
            <person name="Auch B."/>
            <person name="Kono T."/>
            <person name="Mallez S."/>
            <person name="Becker A."/>
            <person name="Gohl D.M."/>
            <person name="Silverstein K.A.T."/>
            <person name="Koren S."/>
            <person name="Bechman K.B."/>
            <person name="Herman A."/>
            <person name="Abrahante J.E."/>
            <person name="Garbe J."/>
        </authorList>
    </citation>
    <scope>NUCLEOTIDE SEQUENCE</scope>
    <source>
        <strain evidence="2">Duluth1</strain>
        <tissue evidence="2">Whole animal</tissue>
    </source>
</reference>
<evidence type="ECO:0000256" key="1">
    <source>
        <dbReference type="SAM" id="MobiDB-lite"/>
    </source>
</evidence>
<feature type="region of interest" description="Disordered" evidence="1">
    <location>
        <begin position="129"/>
        <end position="156"/>
    </location>
</feature>
<name>A0A9D4CTC1_DREPO</name>
<sequence>MTTKLSNFVGRYDFSTGHNESTIKMLENEQGKNASHKENMQAAAKARNRNTGISPCLGKSLPPPSKTKSRFLLHIWDRFIFILYPRHSKKGIMRDVVSVAPEQPAHQRSKSLRPTARKPARFTAQSPGFLPARFHAHPPSLPPDHPPTRLLVSMSV</sequence>
<evidence type="ECO:0000313" key="3">
    <source>
        <dbReference type="Proteomes" id="UP000828390"/>
    </source>
</evidence>
<proteinExistence type="predicted"/>
<protein>
    <submittedName>
        <fullName evidence="2">Uncharacterized protein</fullName>
    </submittedName>
</protein>
<organism evidence="2 3">
    <name type="scientific">Dreissena polymorpha</name>
    <name type="common">Zebra mussel</name>
    <name type="synonym">Mytilus polymorpha</name>
    <dbReference type="NCBI Taxonomy" id="45954"/>
    <lineage>
        <taxon>Eukaryota</taxon>
        <taxon>Metazoa</taxon>
        <taxon>Spiralia</taxon>
        <taxon>Lophotrochozoa</taxon>
        <taxon>Mollusca</taxon>
        <taxon>Bivalvia</taxon>
        <taxon>Autobranchia</taxon>
        <taxon>Heteroconchia</taxon>
        <taxon>Euheterodonta</taxon>
        <taxon>Imparidentia</taxon>
        <taxon>Neoheterodontei</taxon>
        <taxon>Myida</taxon>
        <taxon>Dreissenoidea</taxon>
        <taxon>Dreissenidae</taxon>
        <taxon>Dreissena</taxon>
    </lineage>
</organism>
<reference evidence="2" key="1">
    <citation type="journal article" date="2019" name="bioRxiv">
        <title>The Genome of the Zebra Mussel, Dreissena polymorpha: A Resource for Invasive Species Research.</title>
        <authorList>
            <person name="McCartney M.A."/>
            <person name="Auch B."/>
            <person name="Kono T."/>
            <person name="Mallez S."/>
            <person name="Zhang Y."/>
            <person name="Obille A."/>
            <person name="Becker A."/>
            <person name="Abrahante J.E."/>
            <person name="Garbe J."/>
            <person name="Badalamenti J.P."/>
            <person name="Herman A."/>
            <person name="Mangelson H."/>
            <person name="Liachko I."/>
            <person name="Sullivan S."/>
            <person name="Sone E.D."/>
            <person name="Koren S."/>
            <person name="Silverstein K.A.T."/>
            <person name="Beckman K.B."/>
            <person name="Gohl D.M."/>
        </authorList>
    </citation>
    <scope>NUCLEOTIDE SEQUENCE</scope>
    <source>
        <strain evidence="2">Duluth1</strain>
        <tissue evidence="2">Whole animal</tissue>
    </source>
</reference>
<dbReference type="EMBL" id="JAIWYP010000012">
    <property type="protein sequence ID" value="KAH3730394.1"/>
    <property type="molecule type" value="Genomic_DNA"/>
</dbReference>
<evidence type="ECO:0000313" key="2">
    <source>
        <dbReference type="EMBL" id="KAH3730394.1"/>
    </source>
</evidence>
<accession>A0A9D4CTC1</accession>
<keyword evidence="3" id="KW-1185">Reference proteome</keyword>
<gene>
    <name evidence="2" type="ORF">DPMN_056378</name>
</gene>